<accession>A0ABP6ZFJ4</accession>
<reference evidence="2" key="1">
    <citation type="journal article" date="2019" name="Int. J. Syst. Evol. Microbiol.">
        <title>The Global Catalogue of Microorganisms (GCM) 10K type strain sequencing project: providing services to taxonomists for standard genome sequencing and annotation.</title>
        <authorList>
            <consortium name="The Broad Institute Genomics Platform"/>
            <consortium name="The Broad Institute Genome Sequencing Center for Infectious Disease"/>
            <person name="Wu L."/>
            <person name="Ma J."/>
        </authorList>
    </citation>
    <scope>NUCLEOTIDE SEQUENCE [LARGE SCALE GENOMIC DNA]</scope>
    <source>
        <strain evidence="2">JCM 16929</strain>
    </source>
</reference>
<dbReference type="EMBL" id="BAABAB010000005">
    <property type="protein sequence ID" value="GAA3606335.1"/>
    <property type="molecule type" value="Genomic_DNA"/>
</dbReference>
<proteinExistence type="predicted"/>
<keyword evidence="2" id="KW-1185">Reference proteome</keyword>
<evidence type="ECO:0000313" key="1">
    <source>
        <dbReference type="EMBL" id="GAA3606335.1"/>
    </source>
</evidence>
<gene>
    <name evidence="1" type="ORF">GCM10022236_05200</name>
</gene>
<comment type="caution">
    <text evidence="1">The sequence shown here is derived from an EMBL/GenBank/DDBJ whole genome shotgun (WGS) entry which is preliminary data.</text>
</comment>
<organism evidence="1 2">
    <name type="scientific">Microlunatus ginsengisoli</name>
    <dbReference type="NCBI Taxonomy" id="363863"/>
    <lineage>
        <taxon>Bacteria</taxon>
        <taxon>Bacillati</taxon>
        <taxon>Actinomycetota</taxon>
        <taxon>Actinomycetes</taxon>
        <taxon>Propionibacteriales</taxon>
        <taxon>Propionibacteriaceae</taxon>
        <taxon>Microlunatus</taxon>
    </lineage>
</organism>
<protein>
    <recommendedName>
        <fullName evidence="3">Carboxypeptidase regulatory-like domain-containing protein</fullName>
    </recommendedName>
</protein>
<evidence type="ECO:0008006" key="3">
    <source>
        <dbReference type="Google" id="ProtNLM"/>
    </source>
</evidence>
<dbReference type="RefSeq" id="WP_344801520.1">
    <property type="nucleotide sequence ID" value="NZ_BAABAB010000005.1"/>
</dbReference>
<name>A0ABP6ZFJ4_9ACTN</name>
<sequence>MTTSPADREGQLAEQPLDNEDLAVLNAIRAMYDEADPVPAGLVERIQFEITLDALEAELATLMQLDLADAGARGTATESVRTITFTSESLTTMVTLTPQPGGTVRVDGWAAPGAGIQVEVLLPGGPRETRADEDGRFVFEGLPSGLAKFALHLENESGSSTVMSPTIEL</sequence>
<dbReference type="Proteomes" id="UP001501490">
    <property type="component" value="Unassembled WGS sequence"/>
</dbReference>
<evidence type="ECO:0000313" key="2">
    <source>
        <dbReference type="Proteomes" id="UP001501490"/>
    </source>
</evidence>